<evidence type="ECO:0000259" key="3">
    <source>
        <dbReference type="PROSITE" id="PS50158"/>
    </source>
</evidence>
<keyword evidence="5" id="KW-1185">Reference proteome</keyword>
<organism evidence="4 5">
    <name type="scientific">Anaeramoeba flamelloides</name>
    <dbReference type="NCBI Taxonomy" id="1746091"/>
    <lineage>
        <taxon>Eukaryota</taxon>
        <taxon>Metamonada</taxon>
        <taxon>Anaeramoebidae</taxon>
        <taxon>Anaeramoeba</taxon>
    </lineage>
</organism>
<feature type="domain" description="CCHC-type" evidence="3">
    <location>
        <begin position="263"/>
        <end position="276"/>
    </location>
</feature>
<evidence type="ECO:0000313" key="4">
    <source>
        <dbReference type="EMBL" id="KAJ6226319.1"/>
    </source>
</evidence>
<feature type="compositionally biased region" description="Low complexity" evidence="2">
    <location>
        <begin position="225"/>
        <end position="237"/>
    </location>
</feature>
<dbReference type="SMART" id="SM00343">
    <property type="entry name" value="ZnF_C2HC"/>
    <property type="match status" value="2"/>
</dbReference>
<dbReference type="Gene3D" id="4.10.60.10">
    <property type="entry name" value="Zinc finger, CCHC-type"/>
    <property type="match status" value="1"/>
</dbReference>
<dbReference type="EMBL" id="JAOAOG010000345">
    <property type="protein sequence ID" value="KAJ6226319.1"/>
    <property type="molecule type" value="Genomic_DNA"/>
</dbReference>
<sequence length="366" mass="43398">MNRPTKISKRIENNPVLALQNVLQRQLKQLQEKTTDLSKFSNESHIDGFGLKLSLTDFLNNQQKPKGKSKTVKTGFKKGTLLPKDFVSLVDQIKKYETKNNFQKKKKKLKRRIEDKQTPQIRTNFRPNNEPPNKIIRQIKNKSKYIELNIINKKQQSKYQKNKIGRSSDQPRMNFTPRYFLPVDPKMKCFVCNQLGHFAKDCPYKKKQNQKNFRSSSSPEKKQNKNNSQNVNEEPNSLPNFLTGNFNKKQLKIIDNPFCRIFCSNCGMNGHRNEDCEAPVFENLCSYYTVYQKIRKAPRRKKIKKPKNKKKKRKRQKNKKQQQQQQQQQQFLKRNSFNQKKNSFRKKKNKNKKKAKVIQIQESESP</sequence>
<protein>
    <submittedName>
        <fullName evidence="4">Cold shock domain-containing protein 3-like</fullName>
    </submittedName>
</protein>
<dbReference type="Proteomes" id="UP001150062">
    <property type="component" value="Unassembled WGS sequence"/>
</dbReference>
<accession>A0ABQ8X501</accession>
<dbReference type="Pfam" id="PF00098">
    <property type="entry name" value="zf-CCHC"/>
    <property type="match status" value="1"/>
</dbReference>
<dbReference type="SUPFAM" id="SSF57756">
    <property type="entry name" value="Retrovirus zinc finger-like domains"/>
    <property type="match status" value="1"/>
</dbReference>
<dbReference type="PROSITE" id="PS50158">
    <property type="entry name" value="ZF_CCHC"/>
    <property type="match status" value="2"/>
</dbReference>
<feature type="domain" description="CCHC-type" evidence="3">
    <location>
        <begin position="188"/>
        <end position="203"/>
    </location>
</feature>
<evidence type="ECO:0000256" key="2">
    <source>
        <dbReference type="SAM" id="MobiDB-lite"/>
    </source>
</evidence>
<feature type="region of interest" description="Disordered" evidence="2">
    <location>
        <begin position="206"/>
        <end position="241"/>
    </location>
</feature>
<evidence type="ECO:0000313" key="5">
    <source>
        <dbReference type="Proteomes" id="UP001150062"/>
    </source>
</evidence>
<feature type="region of interest" description="Disordered" evidence="2">
    <location>
        <begin position="296"/>
        <end position="366"/>
    </location>
</feature>
<keyword evidence="1" id="KW-0863">Zinc-finger</keyword>
<feature type="compositionally biased region" description="Low complexity" evidence="2">
    <location>
        <begin position="321"/>
        <end position="341"/>
    </location>
</feature>
<dbReference type="InterPro" id="IPR001878">
    <property type="entry name" value="Znf_CCHC"/>
</dbReference>
<keyword evidence="1" id="KW-0862">Zinc</keyword>
<feature type="compositionally biased region" description="Basic residues" evidence="2">
    <location>
        <begin position="342"/>
        <end position="356"/>
    </location>
</feature>
<feature type="compositionally biased region" description="Basic residues" evidence="2">
    <location>
        <begin position="296"/>
        <end position="320"/>
    </location>
</feature>
<evidence type="ECO:0000256" key="1">
    <source>
        <dbReference type="PROSITE-ProRule" id="PRU00047"/>
    </source>
</evidence>
<comment type="caution">
    <text evidence="4">The sequence shown here is derived from an EMBL/GenBank/DDBJ whole genome shotgun (WGS) entry which is preliminary data.</text>
</comment>
<reference evidence="4" key="1">
    <citation type="submission" date="2022-08" db="EMBL/GenBank/DDBJ databases">
        <title>Novel sulfate-reducing endosymbionts in the free-living metamonad Anaeramoeba.</title>
        <authorList>
            <person name="Jerlstrom-Hultqvist J."/>
            <person name="Cepicka I."/>
            <person name="Gallot-Lavallee L."/>
            <person name="Salas-Leiva D."/>
            <person name="Curtis B.A."/>
            <person name="Zahonova K."/>
            <person name="Pipaliya S."/>
            <person name="Dacks J."/>
            <person name="Roger A.J."/>
        </authorList>
    </citation>
    <scope>NUCLEOTIDE SEQUENCE</scope>
    <source>
        <strain evidence="4">Schooner1</strain>
    </source>
</reference>
<dbReference type="InterPro" id="IPR036875">
    <property type="entry name" value="Znf_CCHC_sf"/>
</dbReference>
<gene>
    <name evidence="4" type="ORF">M0813_11009</name>
</gene>
<name>A0ABQ8X501_9EUKA</name>
<proteinExistence type="predicted"/>
<keyword evidence="1" id="KW-0479">Metal-binding</keyword>